<dbReference type="EMBL" id="GGEC01086347">
    <property type="protein sequence ID" value="MBX66831.1"/>
    <property type="molecule type" value="Transcribed_RNA"/>
</dbReference>
<organism evidence="1">
    <name type="scientific">Rhizophora mucronata</name>
    <name type="common">Asiatic mangrove</name>
    <dbReference type="NCBI Taxonomy" id="61149"/>
    <lineage>
        <taxon>Eukaryota</taxon>
        <taxon>Viridiplantae</taxon>
        <taxon>Streptophyta</taxon>
        <taxon>Embryophyta</taxon>
        <taxon>Tracheophyta</taxon>
        <taxon>Spermatophyta</taxon>
        <taxon>Magnoliopsida</taxon>
        <taxon>eudicotyledons</taxon>
        <taxon>Gunneridae</taxon>
        <taxon>Pentapetalae</taxon>
        <taxon>rosids</taxon>
        <taxon>fabids</taxon>
        <taxon>Malpighiales</taxon>
        <taxon>Rhizophoraceae</taxon>
        <taxon>Rhizophora</taxon>
    </lineage>
</organism>
<sequence>MQSSKLYYVMATFPHYAHLLCTKSYNLITNTCFCLHDCSELDEI</sequence>
<dbReference type="AlphaFoldDB" id="A0A2P2QIM4"/>
<name>A0A2P2QIM4_RHIMU</name>
<accession>A0A2P2QIM4</accession>
<proteinExistence type="predicted"/>
<evidence type="ECO:0000313" key="1">
    <source>
        <dbReference type="EMBL" id="MBX66831.1"/>
    </source>
</evidence>
<protein>
    <submittedName>
        <fullName evidence="1">Uncharacterized protein</fullName>
    </submittedName>
</protein>
<reference evidence="1" key="1">
    <citation type="submission" date="2018-02" db="EMBL/GenBank/DDBJ databases">
        <title>Rhizophora mucronata_Transcriptome.</title>
        <authorList>
            <person name="Meera S.P."/>
            <person name="Sreeshan A."/>
            <person name="Augustine A."/>
        </authorList>
    </citation>
    <scope>NUCLEOTIDE SEQUENCE</scope>
    <source>
        <tissue evidence="1">Leaf</tissue>
    </source>
</reference>